<feature type="region of interest" description="Disordered" evidence="4">
    <location>
        <begin position="112"/>
        <end position="135"/>
    </location>
</feature>
<dbReference type="Proteomes" id="UP000541185">
    <property type="component" value="Unassembled WGS sequence"/>
</dbReference>
<keyword evidence="6" id="KW-0223">Dioxygenase</keyword>
<feature type="domain" description="TauD/TfdA-like" evidence="5">
    <location>
        <begin position="47"/>
        <end position="303"/>
    </location>
</feature>
<dbReference type="AlphaFoldDB" id="A0A848H1X8"/>
<evidence type="ECO:0000256" key="2">
    <source>
        <dbReference type="ARBA" id="ARBA00023002"/>
    </source>
</evidence>
<dbReference type="GO" id="GO:0016706">
    <property type="term" value="F:2-oxoglutarate-dependent dioxygenase activity"/>
    <property type="evidence" value="ECO:0007669"/>
    <property type="project" value="UniProtKB-ARBA"/>
</dbReference>
<dbReference type="Gene3D" id="3.60.130.10">
    <property type="entry name" value="Clavaminate synthase-like"/>
    <property type="match status" value="1"/>
</dbReference>
<dbReference type="PANTHER" id="PTHR10696">
    <property type="entry name" value="GAMMA-BUTYROBETAINE HYDROXYLASE-RELATED"/>
    <property type="match status" value="1"/>
</dbReference>
<reference evidence="6 7" key="1">
    <citation type="submission" date="2020-04" db="EMBL/GenBank/DDBJ databases">
        <title>Ramlibacter sp. G-1-2-2 isolated from soil.</title>
        <authorList>
            <person name="Dahal R.H."/>
        </authorList>
    </citation>
    <scope>NUCLEOTIDE SEQUENCE [LARGE SCALE GENOMIC DNA]</scope>
    <source>
        <strain evidence="6 7">G-1-2-2</strain>
    </source>
</reference>
<evidence type="ECO:0000259" key="5">
    <source>
        <dbReference type="Pfam" id="PF02668"/>
    </source>
</evidence>
<keyword evidence="2" id="KW-0560">Oxidoreductase</keyword>
<dbReference type="InterPro" id="IPR050411">
    <property type="entry name" value="AlphaKG_dependent_hydroxylases"/>
</dbReference>
<name>A0A848H1X8_9BURK</name>
<evidence type="ECO:0000256" key="3">
    <source>
        <dbReference type="ARBA" id="ARBA00023194"/>
    </source>
</evidence>
<dbReference type="PANTHER" id="PTHR10696:SF56">
    <property type="entry name" value="TAUD_TFDA-LIKE DOMAIN-CONTAINING PROTEIN"/>
    <property type="match status" value="1"/>
</dbReference>
<dbReference type="GO" id="GO:0017000">
    <property type="term" value="P:antibiotic biosynthetic process"/>
    <property type="evidence" value="ECO:0007669"/>
    <property type="project" value="UniProtKB-KW"/>
</dbReference>
<gene>
    <name evidence="6" type="ORF">HHL11_07460</name>
</gene>
<comment type="cofactor">
    <cofactor evidence="1">
        <name>Fe(2+)</name>
        <dbReference type="ChEBI" id="CHEBI:29033"/>
    </cofactor>
</comment>
<comment type="caution">
    <text evidence="6">The sequence shown here is derived from an EMBL/GenBank/DDBJ whole genome shotgun (WGS) entry which is preliminary data.</text>
</comment>
<dbReference type="SUPFAM" id="SSF51197">
    <property type="entry name" value="Clavaminate synthase-like"/>
    <property type="match status" value="1"/>
</dbReference>
<evidence type="ECO:0000313" key="6">
    <source>
        <dbReference type="EMBL" id="NML43581.1"/>
    </source>
</evidence>
<keyword evidence="3" id="KW-0045">Antibiotic biosynthesis</keyword>
<accession>A0A848H1X8</accession>
<protein>
    <submittedName>
        <fullName evidence="6">TauD/TfdA family dioxygenase</fullName>
    </submittedName>
</protein>
<dbReference type="Pfam" id="PF02668">
    <property type="entry name" value="TauD"/>
    <property type="match status" value="1"/>
</dbReference>
<evidence type="ECO:0000256" key="1">
    <source>
        <dbReference type="ARBA" id="ARBA00001954"/>
    </source>
</evidence>
<dbReference type="InterPro" id="IPR003819">
    <property type="entry name" value="TauD/TfdA-like"/>
</dbReference>
<proteinExistence type="predicted"/>
<dbReference type="RefSeq" id="WP_169417779.1">
    <property type="nucleotide sequence ID" value="NZ_JABBFX010000001.1"/>
</dbReference>
<dbReference type="InterPro" id="IPR042098">
    <property type="entry name" value="TauD-like_sf"/>
</dbReference>
<sequence>MQAIRTEAIRHPAAWTAATLGGKAAITRHLTAEELAGFDEVLARTAQLAPQAVTRADFQQPALGRLIDDVRREITQGRGVLLLAGLDPKRYSPEALERIYWGMGTHLGTSAVQSRTGDRLGRVEQDDQDPVQRGYRSSGELRMHTDSYELIGLLCIRKAASGGQSALVSSLAIHNEIARQRPDLLPALYQGFPMAIPEARTSSRPITDTPIPVFSYVDGQVSCMFAGSFMRAAAEQLGTPLPPQLEEGIRLFQQTAEREDLALRFMLEPGEMLLWHNFTNLHSRTEFENGSDAEHKRLLLRLWLTAADPRPTVPQFHERAKVYDRVYQEFSSKGH</sequence>
<dbReference type="EMBL" id="JABBFX010000001">
    <property type="protein sequence ID" value="NML43581.1"/>
    <property type="molecule type" value="Genomic_DNA"/>
</dbReference>
<feature type="compositionally biased region" description="Basic and acidic residues" evidence="4">
    <location>
        <begin position="116"/>
        <end position="125"/>
    </location>
</feature>
<evidence type="ECO:0000313" key="7">
    <source>
        <dbReference type="Proteomes" id="UP000541185"/>
    </source>
</evidence>
<evidence type="ECO:0000256" key="4">
    <source>
        <dbReference type="SAM" id="MobiDB-lite"/>
    </source>
</evidence>
<keyword evidence="7" id="KW-1185">Reference proteome</keyword>
<organism evidence="6 7">
    <name type="scientific">Ramlibacter agri</name>
    <dbReference type="NCBI Taxonomy" id="2728837"/>
    <lineage>
        <taxon>Bacteria</taxon>
        <taxon>Pseudomonadati</taxon>
        <taxon>Pseudomonadota</taxon>
        <taxon>Betaproteobacteria</taxon>
        <taxon>Burkholderiales</taxon>
        <taxon>Comamonadaceae</taxon>
        <taxon>Ramlibacter</taxon>
    </lineage>
</organism>